<dbReference type="Proteomes" id="UP001610990">
    <property type="component" value="Unassembled WGS sequence"/>
</dbReference>
<evidence type="ECO:0000313" key="2">
    <source>
        <dbReference type="EMBL" id="MFH8583912.1"/>
    </source>
</evidence>
<proteinExistence type="predicted"/>
<sequence length="91" mass="9773">MPDRAPQDPPPGPAPVPHRTPDSAPAARPAGPDHTPAARHHHVSTTERGSFCLARCDCGWSGPARRARSQARTDAARHLTDHHTSAERPPE</sequence>
<protein>
    <submittedName>
        <fullName evidence="2">Uncharacterized protein</fullName>
    </submittedName>
</protein>
<name>A0ABW7R794_9ACTN</name>
<reference evidence="2 3" key="1">
    <citation type="submission" date="2024-10" db="EMBL/GenBank/DDBJ databases">
        <title>The Natural Products Discovery Center: Release of the First 8490 Sequenced Strains for Exploring Actinobacteria Biosynthetic Diversity.</title>
        <authorList>
            <person name="Kalkreuter E."/>
            <person name="Kautsar S.A."/>
            <person name="Yang D."/>
            <person name="Bader C.D."/>
            <person name="Teijaro C.N."/>
            <person name="Fluegel L."/>
            <person name="Davis C.M."/>
            <person name="Simpson J.R."/>
            <person name="Lauterbach L."/>
            <person name="Steele A.D."/>
            <person name="Gui C."/>
            <person name="Meng S."/>
            <person name="Li G."/>
            <person name="Viehrig K."/>
            <person name="Ye F."/>
            <person name="Su P."/>
            <person name="Kiefer A.F."/>
            <person name="Nichols A."/>
            <person name="Cepeda A.J."/>
            <person name="Yan W."/>
            <person name="Fan B."/>
            <person name="Jiang Y."/>
            <person name="Adhikari A."/>
            <person name="Zheng C.-J."/>
            <person name="Schuster L."/>
            <person name="Cowan T.M."/>
            <person name="Smanski M.J."/>
            <person name="Chevrette M.G."/>
            <person name="De Carvalho L.P.S."/>
            <person name="Shen B."/>
        </authorList>
    </citation>
    <scope>NUCLEOTIDE SEQUENCE [LARGE SCALE GENOMIC DNA]</scope>
    <source>
        <strain evidence="2 3">NPDC018013</strain>
    </source>
</reference>
<dbReference type="RefSeq" id="WP_367432260.1">
    <property type="nucleotide sequence ID" value="NZ_CP108413.1"/>
</dbReference>
<keyword evidence="3" id="KW-1185">Reference proteome</keyword>
<comment type="caution">
    <text evidence="2">The sequence shown here is derived from an EMBL/GenBank/DDBJ whole genome shotgun (WGS) entry which is preliminary data.</text>
</comment>
<feature type="compositionally biased region" description="Basic and acidic residues" evidence="1">
    <location>
        <begin position="74"/>
        <end position="91"/>
    </location>
</feature>
<dbReference type="EMBL" id="JBIRGH010000003">
    <property type="protein sequence ID" value="MFH8583912.1"/>
    <property type="molecule type" value="Genomic_DNA"/>
</dbReference>
<feature type="region of interest" description="Disordered" evidence="1">
    <location>
        <begin position="1"/>
        <end position="48"/>
    </location>
</feature>
<accession>A0ABW7R794</accession>
<gene>
    <name evidence="2" type="ORF">ACH4GP_05875</name>
</gene>
<feature type="region of interest" description="Disordered" evidence="1">
    <location>
        <begin position="62"/>
        <end position="91"/>
    </location>
</feature>
<evidence type="ECO:0000313" key="3">
    <source>
        <dbReference type="Proteomes" id="UP001610990"/>
    </source>
</evidence>
<feature type="compositionally biased region" description="Pro residues" evidence="1">
    <location>
        <begin position="7"/>
        <end position="18"/>
    </location>
</feature>
<organism evidence="2 3">
    <name type="scientific">Streptomyces celluloflavus</name>
    <dbReference type="NCBI Taxonomy" id="58344"/>
    <lineage>
        <taxon>Bacteria</taxon>
        <taxon>Bacillati</taxon>
        <taxon>Actinomycetota</taxon>
        <taxon>Actinomycetes</taxon>
        <taxon>Kitasatosporales</taxon>
        <taxon>Streptomycetaceae</taxon>
        <taxon>Streptomyces</taxon>
    </lineage>
</organism>
<evidence type="ECO:0000256" key="1">
    <source>
        <dbReference type="SAM" id="MobiDB-lite"/>
    </source>
</evidence>